<evidence type="ECO:0000259" key="4">
    <source>
        <dbReference type="PROSITE" id="PS51891"/>
    </source>
</evidence>
<gene>
    <name evidence="6" type="ORF">HNQ86_002612</name>
    <name evidence="5" type="ORF">LF63_0113195</name>
</gene>
<dbReference type="GO" id="GO:0016846">
    <property type="term" value="F:carbon-sulfur lyase activity"/>
    <property type="evidence" value="ECO:0007669"/>
    <property type="project" value="InterPro"/>
</dbReference>
<evidence type="ECO:0000313" key="6">
    <source>
        <dbReference type="EMBL" id="MBB6185267.1"/>
    </source>
</evidence>
<feature type="domain" description="CENP-V/GFA" evidence="4">
    <location>
        <begin position="3"/>
        <end position="118"/>
    </location>
</feature>
<dbReference type="PROSITE" id="PS51891">
    <property type="entry name" value="CENP_V_GFA"/>
    <property type="match status" value="1"/>
</dbReference>
<dbReference type="EMBL" id="JACHET010000001">
    <property type="protein sequence ID" value="MBB6185267.1"/>
    <property type="molecule type" value="Genomic_DNA"/>
</dbReference>
<dbReference type="STRING" id="1543381.LF63_0113195"/>
<dbReference type="EMBL" id="JROI01000015">
    <property type="protein sequence ID" value="KGI76876.1"/>
    <property type="molecule type" value="Genomic_DNA"/>
</dbReference>
<sequence>MAMKGRCHCGNIGFSLHWEAEPVRIPARACDCSFCTRHGAAWTSHPAAVLRIAVHDAARVSRYAFDTRTADFLVCAQCGVVPVAVSRIEGRDYAVVNVHTFVDVDPERLQMTSAHLGDETEDVRLERRSARWIANVEWVETGAHQA</sequence>
<dbReference type="InterPro" id="IPR006913">
    <property type="entry name" value="CENP-V/GFA"/>
</dbReference>
<dbReference type="HOGENOM" id="CLU_055491_5_0_6"/>
<dbReference type="InterPro" id="IPR052355">
    <property type="entry name" value="CENP-V-like"/>
</dbReference>
<dbReference type="OrthoDB" id="9805575at2"/>
<organism evidence="5 7">
    <name type="scientific">Oleiagrimonas soli</name>
    <dbReference type="NCBI Taxonomy" id="1543381"/>
    <lineage>
        <taxon>Bacteria</taxon>
        <taxon>Pseudomonadati</taxon>
        <taxon>Pseudomonadota</taxon>
        <taxon>Gammaproteobacteria</taxon>
        <taxon>Lysobacterales</taxon>
        <taxon>Rhodanobacteraceae</taxon>
        <taxon>Oleiagrimonas</taxon>
    </lineage>
</organism>
<evidence type="ECO:0000256" key="3">
    <source>
        <dbReference type="ARBA" id="ARBA00022833"/>
    </source>
</evidence>
<proteinExistence type="inferred from homology"/>
<evidence type="ECO:0000313" key="7">
    <source>
        <dbReference type="Proteomes" id="UP000029708"/>
    </source>
</evidence>
<reference evidence="5 7" key="1">
    <citation type="submission" date="2014-09" db="EMBL/GenBank/DDBJ databases">
        <title>Xanthomonadaceae 3.5X direct submission.</title>
        <authorList>
            <person name="Fang T."/>
            <person name="Wang H."/>
        </authorList>
    </citation>
    <scope>NUCLEOTIDE SEQUENCE [LARGE SCALE GENOMIC DNA]</scope>
    <source>
        <strain evidence="5 7">3.5X</strain>
    </source>
</reference>
<keyword evidence="2" id="KW-0479">Metal-binding</keyword>
<dbReference type="Pfam" id="PF04828">
    <property type="entry name" value="GFA"/>
    <property type="match status" value="1"/>
</dbReference>
<dbReference type="GO" id="GO:0046872">
    <property type="term" value="F:metal ion binding"/>
    <property type="evidence" value="ECO:0007669"/>
    <property type="project" value="UniProtKB-KW"/>
</dbReference>
<reference evidence="6 8" key="2">
    <citation type="submission" date="2020-08" db="EMBL/GenBank/DDBJ databases">
        <title>Genomic Encyclopedia of Type Strains, Phase IV (KMG-IV): sequencing the most valuable type-strain genomes for metagenomic binning, comparative biology and taxonomic classification.</title>
        <authorList>
            <person name="Goeker M."/>
        </authorList>
    </citation>
    <scope>NUCLEOTIDE SEQUENCE [LARGE SCALE GENOMIC DNA]</scope>
    <source>
        <strain evidence="6 8">DSM 107085</strain>
    </source>
</reference>
<dbReference type="PANTHER" id="PTHR28620:SF1">
    <property type="entry name" value="CENP-V_GFA DOMAIN-CONTAINING PROTEIN"/>
    <property type="match status" value="1"/>
</dbReference>
<keyword evidence="3" id="KW-0862">Zinc</keyword>
<comment type="caution">
    <text evidence="5">The sequence shown here is derived from an EMBL/GenBank/DDBJ whole genome shotgun (WGS) entry which is preliminary data.</text>
</comment>
<dbReference type="AlphaFoldDB" id="A0A099CT68"/>
<dbReference type="RefSeq" id="WP_043102529.1">
    <property type="nucleotide sequence ID" value="NZ_JACHET010000001.1"/>
</dbReference>
<keyword evidence="7" id="KW-1185">Reference proteome</keyword>
<accession>A0A099CT68</accession>
<evidence type="ECO:0000313" key="5">
    <source>
        <dbReference type="EMBL" id="KGI76876.1"/>
    </source>
</evidence>
<dbReference type="Proteomes" id="UP000560000">
    <property type="component" value="Unassembled WGS sequence"/>
</dbReference>
<dbReference type="Proteomes" id="UP000029708">
    <property type="component" value="Unassembled WGS sequence"/>
</dbReference>
<dbReference type="Gene3D" id="2.170.150.70">
    <property type="match status" value="1"/>
</dbReference>
<comment type="similarity">
    <text evidence="1">Belongs to the Gfa family.</text>
</comment>
<name>A0A099CT68_9GAMM</name>
<dbReference type="InterPro" id="IPR011057">
    <property type="entry name" value="Mss4-like_sf"/>
</dbReference>
<dbReference type="SUPFAM" id="SSF51316">
    <property type="entry name" value="Mss4-like"/>
    <property type="match status" value="1"/>
</dbReference>
<evidence type="ECO:0000256" key="2">
    <source>
        <dbReference type="ARBA" id="ARBA00022723"/>
    </source>
</evidence>
<evidence type="ECO:0000313" key="8">
    <source>
        <dbReference type="Proteomes" id="UP000560000"/>
    </source>
</evidence>
<protein>
    <recommendedName>
        <fullName evidence="4">CENP-V/GFA domain-containing protein</fullName>
    </recommendedName>
</protein>
<evidence type="ECO:0000256" key="1">
    <source>
        <dbReference type="ARBA" id="ARBA00005495"/>
    </source>
</evidence>
<dbReference type="PANTHER" id="PTHR28620">
    <property type="entry name" value="CENTROMERE PROTEIN V"/>
    <property type="match status" value="1"/>
</dbReference>